<keyword evidence="6 8" id="KW-0342">GTP-binding</keyword>
<dbReference type="InterPro" id="IPR005225">
    <property type="entry name" value="Small_GTP-bd"/>
</dbReference>
<evidence type="ECO:0000256" key="9">
    <source>
        <dbReference type="PROSITE-ProRule" id="PRU01049"/>
    </source>
</evidence>
<gene>
    <name evidence="8 12" type="primary">der</name>
    <name evidence="12" type="ORF">C0187_03830</name>
</gene>
<dbReference type="Pfam" id="PF01926">
    <property type="entry name" value="MMR_HSR1"/>
    <property type="match status" value="2"/>
</dbReference>
<dbReference type="CDD" id="cd01895">
    <property type="entry name" value="EngA2"/>
    <property type="match status" value="1"/>
</dbReference>
<evidence type="ECO:0000256" key="5">
    <source>
        <dbReference type="ARBA" id="ARBA00022741"/>
    </source>
</evidence>
<dbReference type="CDD" id="cd01894">
    <property type="entry name" value="EngA1"/>
    <property type="match status" value="1"/>
</dbReference>
<sequence length="440" mass="50880">MLKVGILGRPNVGKSTLFNRIAGRRIAITDDMPGVTRDMLETICHWEGKYFLLIDTPGFDLKDDIIKKEMHKQFFSALEEVDLVILMLDGKEGLHPLDEIVVSMMREKNIPFILVVNKIDSDERELNVAEFYKLGIDDMLSISANHGRNVDILLDKIVSHIKENPENCIEEERLKIVVIGRPNMGKSSLINAWLNEERVIVTPIPGTTRDAVDSYFEFEGDKYILIDTAGIRKKSVMFKDRIEKYGYYRAYDSIERSDVVVALIDATEGVTEKDVKIVADAYELGKPVIIALNKWDLLEDKAEAQKHLVSDIEDKFKFIYKPKYIFISAATKKNIFKIFKMAKQLFDETNKRVPTSKLNEILEIAQAKHQPPMIKNRRLKFYYMTQVGVNPPEFVVFVNYPDAVHFSYQRYLFNMVREYFGFEGIPMKIHFRGKKDTKIN</sequence>
<evidence type="ECO:0000313" key="12">
    <source>
        <dbReference type="EMBL" id="PMP71522.1"/>
    </source>
</evidence>
<dbReference type="InterPro" id="IPR016484">
    <property type="entry name" value="GTPase_Der"/>
</dbReference>
<dbReference type="InterPro" id="IPR032859">
    <property type="entry name" value="KH_dom-like"/>
</dbReference>
<evidence type="ECO:0000259" key="11">
    <source>
        <dbReference type="PROSITE" id="PS51712"/>
    </source>
</evidence>
<accession>A0A2J6WM98</accession>
<evidence type="ECO:0000256" key="6">
    <source>
        <dbReference type="ARBA" id="ARBA00023134"/>
    </source>
</evidence>
<evidence type="ECO:0000313" key="13">
    <source>
        <dbReference type="Proteomes" id="UP000242881"/>
    </source>
</evidence>
<dbReference type="PROSITE" id="PS51712">
    <property type="entry name" value="G_ENGA"/>
    <property type="match status" value="2"/>
</dbReference>
<dbReference type="NCBIfam" id="TIGR03594">
    <property type="entry name" value="GTPase_EngA"/>
    <property type="match status" value="1"/>
</dbReference>
<dbReference type="FunFam" id="3.30.300.20:FF:000004">
    <property type="entry name" value="GTPase Der"/>
    <property type="match status" value="1"/>
</dbReference>
<comment type="caution">
    <text evidence="12">The sequence shown here is derived from an EMBL/GenBank/DDBJ whole genome shotgun (WGS) entry which is preliminary data.</text>
</comment>
<feature type="domain" description="EngA-type G" evidence="11">
    <location>
        <begin position="174"/>
        <end position="350"/>
    </location>
</feature>
<feature type="binding site" evidence="8">
    <location>
        <begin position="180"/>
        <end position="187"/>
    </location>
    <ligand>
        <name>GTP</name>
        <dbReference type="ChEBI" id="CHEBI:37565"/>
        <label>2</label>
    </ligand>
</feature>
<feature type="binding site" evidence="8">
    <location>
        <begin position="55"/>
        <end position="59"/>
    </location>
    <ligand>
        <name>GTP</name>
        <dbReference type="ChEBI" id="CHEBI:37565"/>
        <label>1</label>
    </ligand>
</feature>
<feature type="binding site" evidence="8">
    <location>
        <begin position="293"/>
        <end position="296"/>
    </location>
    <ligand>
        <name>GTP</name>
        <dbReference type="ChEBI" id="CHEBI:37565"/>
        <label>2</label>
    </ligand>
</feature>
<dbReference type="NCBIfam" id="TIGR00231">
    <property type="entry name" value="small_GTP"/>
    <property type="match status" value="2"/>
</dbReference>
<dbReference type="Gene3D" id="3.30.300.20">
    <property type="match status" value="1"/>
</dbReference>
<evidence type="ECO:0000256" key="8">
    <source>
        <dbReference type="HAMAP-Rule" id="MF_00195"/>
    </source>
</evidence>
<dbReference type="SUPFAM" id="SSF52540">
    <property type="entry name" value="P-loop containing nucleoside triphosphate hydrolases"/>
    <property type="match status" value="2"/>
</dbReference>
<keyword evidence="5 8" id="KW-0547">Nucleotide-binding</keyword>
<dbReference type="PANTHER" id="PTHR43834:SF6">
    <property type="entry name" value="GTPASE DER"/>
    <property type="match status" value="1"/>
</dbReference>
<keyword evidence="3 8" id="KW-0690">Ribosome biogenesis</keyword>
<comment type="function">
    <text evidence="8 10">GTPase that plays an essential role in the late steps of ribosome biogenesis.</text>
</comment>
<feature type="domain" description="EngA-type G" evidence="11">
    <location>
        <begin position="2"/>
        <end position="165"/>
    </location>
</feature>
<dbReference type="GO" id="GO:0005525">
    <property type="term" value="F:GTP binding"/>
    <property type="evidence" value="ECO:0007669"/>
    <property type="project" value="UniProtKB-UniRule"/>
</dbReference>
<dbReference type="InterPro" id="IPR006073">
    <property type="entry name" value="GTP-bd"/>
</dbReference>
<dbReference type="FunFam" id="3.40.50.300:FF:000040">
    <property type="entry name" value="GTPase Der"/>
    <property type="match status" value="1"/>
</dbReference>
<protein>
    <recommendedName>
        <fullName evidence="2 8">GTPase Der</fullName>
    </recommendedName>
    <alternativeName>
        <fullName evidence="7 8">GTP-binding protein EngA</fullName>
    </alternativeName>
</protein>
<dbReference type="InterPro" id="IPR031166">
    <property type="entry name" value="G_ENGA"/>
</dbReference>
<dbReference type="InterPro" id="IPR027417">
    <property type="entry name" value="P-loop_NTPase"/>
</dbReference>
<reference evidence="12 13" key="1">
    <citation type="submission" date="2018-01" db="EMBL/GenBank/DDBJ databases">
        <title>Metagenomic assembled genomes from two thermal pools in the Uzon Caldera, Kamchatka, Russia.</title>
        <authorList>
            <person name="Wilkins L."/>
            <person name="Ettinger C."/>
        </authorList>
    </citation>
    <scope>NUCLEOTIDE SEQUENCE [LARGE SCALE GENOMIC DNA]</scope>
    <source>
        <strain evidence="12">ZAV-05</strain>
    </source>
</reference>
<dbReference type="EMBL" id="PNIN01000039">
    <property type="protein sequence ID" value="PMP71522.1"/>
    <property type="molecule type" value="Genomic_DNA"/>
</dbReference>
<feature type="binding site" evidence="8">
    <location>
        <begin position="117"/>
        <end position="120"/>
    </location>
    <ligand>
        <name>GTP</name>
        <dbReference type="ChEBI" id="CHEBI:37565"/>
        <label>1</label>
    </ligand>
</feature>
<dbReference type="HAMAP" id="MF_00195">
    <property type="entry name" value="GTPase_Der"/>
    <property type="match status" value="1"/>
</dbReference>
<feature type="binding site" evidence="8">
    <location>
        <begin position="227"/>
        <end position="231"/>
    </location>
    <ligand>
        <name>GTP</name>
        <dbReference type="ChEBI" id="CHEBI:37565"/>
        <label>2</label>
    </ligand>
</feature>
<evidence type="ECO:0000256" key="7">
    <source>
        <dbReference type="ARBA" id="ARBA00032345"/>
    </source>
</evidence>
<feature type="binding site" evidence="8">
    <location>
        <begin position="8"/>
        <end position="15"/>
    </location>
    <ligand>
        <name>GTP</name>
        <dbReference type="ChEBI" id="CHEBI:37565"/>
        <label>1</label>
    </ligand>
</feature>
<dbReference type="PANTHER" id="PTHR43834">
    <property type="entry name" value="GTPASE DER"/>
    <property type="match status" value="1"/>
</dbReference>
<evidence type="ECO:0000256" key="4">
    <source>
        <dbReference type="ARBA" id="ARBA00022737"/>
    </source>
</evidence>
<dbReference type="GO" id="GO:0042254">
    <property type="term" value="P:ribosome biogenesis"/>
    <property type="evidence" value="ECO:0007669"/>
    <property type="project" value="UniProtKB-KW"/>
</dbReference>
<evidence type="ECO:0000256" key="3">
    <source>
        <dbReference type="ARBA" id="ARBA00022517"/>
    </source>
</evidence>
<dbReference type="Pfam" id="PF14714">
    <property type="entry name" value="KH_dom-like"/>
    <property type="match status" value="1"/>
</dbReference>
<dbReference type="InterPro" id="IPR015946">
    <property type="entry name" value="KH_dom-like_a/b"/>
</dbReference>
<organism evidence="12 13">
    <name type="scientific">Calditerrivibrio nitroreducens</name>
    <dbReference type="NCBI Taxonomy" id="477976"/>
    <lineage>
        <taxon>Bacteria</taxon>
        <taxon>Pseudomonadati</taxon>
        <taxon>Deferribacterota</taxon>
        <taxon>Deferribacteres</taxon>
        <taxon>Deferribacterales</taxon>
        <taxon>Calditerrivibrionaceae</taxon>
    </lineage>
</organism>
<comment type="similarity">
    <text evidence="1 8 9 10">Belongs to the TRAFAC class TrmE-Era-EngA-EngB-Septin-like GTPase superfamily. EngA (Der) GTPase family.</text>
</comment>
<name>A0A2J6WM98_9BACT</name>
<dbReference type="Proteomes" id="UP000242881">
    <property type="component" value="Unassembled WGS sequence"/>
</dbReference>
<dbReference type="PIRSF" id="PIRSF006485">
    <property type="entry name" value="GTP-binding_EngA"/>
    <property type="match status" value="1"/>
</dbReference>
<dbReference type="GO" id="GO:0043022">
    <property type="term" value="F:ribosome binding"/>
    <property type="evidence" value="ECO:0007669"/>
    <property type="project" value="TreeGrafter"/>
</dbReference>
<evidence type="ECO:0000256" key="10">
    <source>
        <dbReference type="RuleBase" id="RU004481"/>
    </source>
</evidence>
<dbReference type="Gene3D" id="3.40.50.300">
    <property type="entry name" value="P-loop containing nucleotide triphosphate hydrolases"/>
    <property type="match status" value="2"/>
</dbReference>
<evidence type="ECO:0000256" key="2">
    <source>
        <dbReference type="ARBA" id="ARBA00020953"/>
    </source>
</evidence>
<proteinExistence type="inferred from homology"/>
<dbReference type="AlphaFoldDB" id="A0A2J6WM98"/>
<comment type="subunit">
    <text evidence="8">Associates with the 50S ribosomal subunit.</text>
</comment>
<dbReference type="PRINTS" id="PR00326">
    <property type="entry name" value="GTP1OBG"/>
</dbReference>
<keyword evidence="4 10" id="KW-0677">Repeat</keyword>
<evidence type="ECO:0000256" key="1">
    <source>
        <dbReference type="ARBA" id="ARBA00008279"/>
    </source>
</evidence>